<dbReference type="SUPFAM" id="SSF81296">
    <property type="entry name" value="E set domains"/>
    <property type="match status" value="1"/>
</dbReference>
<dbReference type="PANTHER" id="PTHR43002">
    <property type="entry name" value="GLYCOGEN DEBRANCHING ENZYME"/>
    <property type="match status" value="1"/>
</dbReference>
<sequence length="673" mass="76874">MESQLENGCTISDLNTYPLGCTIEAGSTIFRLFSPKATSVKVVIFESYEDKTGLRLPLEKNKEGIWEIIIQDTFYGHWYAYDILGPKDDPFFMQPSHPIADPMSTNVTTKNHHLQFPKTKIVPESNFDWEGDTFVAPDDPRDLIIYETHIKDMVAHPSAKTYVQGIYNDFREAEYGGIHHLKKLGVNAVEFLPLQKFGYFEPPFEEETEEGIKNTWNPYSLNYWGYMTSFFLAPETVYASDASLELGAITGRSNKAEFELKNLIKTLHSEGISVIMDVVYNHASHYDLNPLKYTAKDHYFKLDDHGNLLNDSWTGNDIDTTSERSRALIIESVKHWMEEYHVDGFRFDLAGILDWETIDRIKEEAQKINSNVILIAEPWGSEYKPDGFSDHGWASWNDRFRNAIKGYNPLDDQGLIFGNIGLHTRFAIENLIRGTLRSGEFGLFNHSGHSVNYLESHDGYTLGDYIRIALDPDKAQKIFENKDEATSLSKKEEKISKLGALILFVSQGITMLHAGQEWARAKVIMDPNQNDPRKGTLDRDTYNKDDATNWLNYNEIELNNHLYKYYKGLINLRLTSPAFRKADPDDIHFKVYQDPLHITFSINGKSSGDMYDYFVSLNTNSQTKHEIDLPDGYWELVVDALKAGNKTIKSVQQKLSVPASSGVILRKLRVSNA</sequence>
<feature type="domain" description="Glycosyl hydrolase family 13 catalytic" evidence="2">
    <location>
        <begin position="160"/>
        <end position="573"/>
    </location>
</feature>
<dbReference type="InterPro" id="IPR004193">
    <property type="entry name" value="Glyco_hydro_13_N"/>
</dbReference>
<organism evidence="3 4">
    <name type="scientific">Gracilimonas halophila</name>
    <dbReference type="NCBI Taxonomy" id="1834464"/>
    <lineage>
        <taxon>Bacteria</taxon>
        <taxon>Pseudomonadati</taxon>
        <taxon>Balneolota</taxon>
        <taxon>Balneolia</taxon>
        <taxon>Balneolales</taxon>
        <taxon>Balneolaceae</taxon>
        <taxon>Gracilimonas</taxon>
    </lineage>
</organism>
<keyword evidence="4" id="KW-1185">Reference proteome</keyword>
<dbReference type="Proteomes" id="UP001597460">
    <property type="component" value="Unassembled WGS sequence"/>
</dbReference>
<dbReference type="InterPro" id="IPR014756">
    <property type="entry name" value="Ig_E-set"/>
</dbReference>
<evidence type="ECO:0000313" key="4">
    <source>
        <dbReference type="Proteomes" id="UP001597460"/>
    </source>
</evidence>
<dbReference type="RefSeq" id="WP_390300591.1">
    <property type="nucleotide sequence ID" value="NZ_JBHULI010000024.1"/>
</dbReference>
<proteinExistence type="inferred from homology"/>
<dbReference type="InterPro" id="IPR006047">
    <property type="entry name" value="GH13_cat_dom"/>
</dbReference>
<evidence type="ECO:0000313" key="3">
    <source>
        <dbReference type="EMBL" id="MFD2532282.1"/>
    </source>
</evidence>
<dbReference type="Gene3D" id="3.20.20.80">
    <property type="entry name" value="Glycosidases"/>
    <property type="match status" value="1"/>
</dbReference>
<evidence type="ECO:0000259" key="2">
    <source>
        <dbReference type="SMART" id="SM00642"/>
    </source>
</evidence>
<reference evidence="4" key="1">
    <citation type="journal article" date="2019" name="Int. J. Syst. Evol. Microbiol.">
        <title>The Global Catalogue of Microorganisms (GCM) 10K type strain sequencing project: providing services to taxonomists for standard genome sequencing and annotation.</title>
        <authorList>
            <consortium name="The Broad Institute Genomics Platform"/>
            <consortium name="The Broad Institute Genome Sequencing Center for Infectious Disease"/>
            <person name="Wu L."/>
            <person name="Ma J."/>
        </authorList>
    </citation>
    <scope>NUCLEOTIDE SEQUENCE [LARGE SCALE GENOMIC DNA]</scope>
    <source>
        <strain evidence="4">KCTC 52042</strain>
    </source>
</reference>
<dbReference type="SUPFAM" id="SSF51445">
    <property type="entry name" value="(Trans)glycosidases"/>
    <property type="match status" value="1"/>
</dbReference>
<dbReference type="Gene3D" id="2.60.40.10">
    <property type="entry name" value="Immunoglobulins"/>
    <property type="match status" value="1"/>
</dbReference>
<dbReference type="InterPro" id="IPR013780">
    <property type="entry name" value="Glyco_hydro_b"/>
</dbReference>
<comment type="similarity">
    <text evidence="1">Belongs to the glycosyl hydrolase 13 family.</text>
</comment>
<dbReference type="EMBL" id="JBHULI010000024">
    <property type="protein sequence ID" value="MFD2532282.1"/>
    <property type="molecule type" value="Genomic_DNA"/>
</dbReference>
<protein>
    <submittedName>
        <fullName evidence="3">Pullulanase</fullName>
    </submittedName>
</protein>
<gene>
    <name evidence="3" type="ORF">ACFSVN_07475</name>
</gene>
<dbReference type="InterPro" id="IPR017853">
    <property type="entry name" value="GH"/>
</dbReference>
<evidence type="ECO:0000256" key="1">
    <source>
        <dbReference type="ARBA" id="ARBA00008061"/>
    </source>
</evidence>
<accession>A0ABW5JJQ4</accession>
<dbReference type="Gene3D" id="2.60.40.1180">
    <property type="entry name" value="Golgi alpha-mannosidase II"/>
    <property type="match status" value="1"/>
</dbReference>
<dbReference type="InterPro" id="IPR013783">
    <property type="entry name" value="Ig-like_fold"/>
</dbReference>
<comment type="caution">
    <text evidence="3">The sequence shown here is derived from an EMBL/GenBank/DDBJ whole genome shotgun (WGS) entry which is preliminary data.</text>
</comment>
<dbReference type="Pfam" id="PF02922">
    <property type="entry name" value="CBM_48"/>
    <property type="match status" value="1"/>
</dbReference>
<dbReference type="SMART" id="SM00642">
    <property type="entry name" value="Aamy"/>
    <property type="match status" value="1"/>
</dbReference>
<name>A0ABW5JJQ4_9BACT</name>